<feature type="domain" description="C2H2-type" evidence="13">
    <location>
        <begin position="564"/>
        <end position="591"/>
    </location>
</feature>
<feature type="binding site" evidence="11">
    <location>
        <position position="33"/>
    </location>
    <ligand>
        <name>Zn(2+)</name>
        <dbReference type="ChEBI" id="CHEBI:29105"/>
    </ligand>
</feature>
<dbReference type="PANTHER" id="PTHR24384:SF189">
    <property type="entry name" value="C2H2-TYPE DOMAIN-CONTAINING PROTEIN-RELATED"/>
    <property type="match status" value="1"/>
</dbReference>
<feature type="binding site" evidence="11">
    <location>
        <position position="36"/>
    </location>
    <ligand>
        <name>Zn(2+)</name>
        <dbReference type="ChEBI" id="CHEBI:29105"/>
    </ligand>
</feature>
<feature type="domain" description="C2H2-type" evidence="13">
    <location>
        <begin position="592"/>
        <end position="619"/>
    </location>
</feature>
<dbReference type="Pfam" id="PF00096">
    <property type="entry name" value="zf-C2H2"/>
    <property type="match status" value="3"/>
</dbReference>
<dbReference type="SMART" id="SM00355">
    <property type="entry name" value="ZnF_C2H2"/>
    <property type="match status" value="13"/>
</dbReference>
<proteinExistence type="predicted"/>
<evidence type="ECO:0000256" key="1">
    <source>
        <dbReference type="ARBA" id="ARBA00004123"/>
    </source>
</evidence>
<feature type="domain" description="C2H2-type" evidence="13">
    <location>
        <begin position="507"/>
        <end position="534"/>
    </location>
</feature>
<keyword evidence="3" id="KW-0677">Repeat</keyword>
<dbReference type="InterPro" id="IPR036236">
    <property type="entry name" value="Znf_C2H2_sf"/>
</dbReference>
<evidence type="ECO:0000313" key="16">
    <source>
        <dbReference type="Proteomes" id="UP001153714"/>
    </source>
</evidence>
<evidence type="ECO:0000256" key="10">
    <source>
        <dbReference type="PROSITE-ProRule" id="PRU00042"/>
    </source>
</evidence>
<reference evidence="15" key="1">
    <citation type="submission" date="2021-12" db="EMBL/GenBank/DDBJ databases">
        <authorList>
            <person name="King R."/>
        </authorList>
    </citation>
    <scope>NUCLEOTIDE SEQUENCE</scope>
</reference>
<keyword evidence="9" id="KW-0539">Nucleus</keyword>
<evidence type="ECO:0000256" key="5">
    <source>
        <dbReference type="ARBA" id="ARBA00022833"/>
    </source>
</evidence>
<evidence type="ECO:0000259" key="14">
    <source>
        <dbReference type="PROSITE" id="PS51915"/>
    </source>
</evidence>
<keyword evidence="2 11" id="KW-0479">Metal-binding</keyword>
<gene>
    <name evidence="15" type="ORF">DIATSA_LOCUS11530</name>
</gene>
<keyword evidence="16" id="KW-1185">Reference proteome</keyword>
<sequence length="760" mass="89327">MSTLNNLQMANAVTPHHDIKVKQEINYDSKAHCRFCAELRNRDDLLDLTLHKETYTEFQKILDFLKVDFVDLSWSDDLPKTTCEPCSTALNDAFFFFKKVRRSQFYLKSIYGRTMKTNTKTKDAEENPVTQTTKTQDSPNTSTKQDTSSSTNNNSQQFNNEVVDCANTNNEHMDILTVELQCDDSDSSSDARVKREGQYESQLKKILLSRKANTVYRKPRTRKVVERRPRVMRGSWNLYKWICIHCHVKCDTMYELRNHTKENHNICYGFKCVDCEDDFNTFNSFIEHVRRHRSNLRYYCQYCNERFETHSACFEHTAMHWEGTQKVCDRCGEVLPDQLSLERHKRAFKRKGIARHSRRKGIVIVKEYNDKYVEPEVLRSWSDYEWTCLQCCARQPDLESLRQHSQQVHNKCFSMKCVDCLLVRTCFNSFVSHVRRHRPLLNKFCQFCNAFFRDPILMTEHLKTHTDLPIPPCDGCGQIFENVEQQKDHLKRYDPPRRSSKLTKADLTCEICDKEFTTKATLRNHREIHDVNREKRYTCDFCGKAFFDNTNLRNHLKLHSKKTEECHICNRKFHAKPYLKNHLKTHSDVKPFSCSECGKNFRLKRQLQNHMLTHTDIKPYKCMVCGKEFRVGTQLKVHEVQHTGIMPYSCKFCERKFGNWSNCNKHMIRKHGTPLAKTKITAHGRIAIELVQPNINNMNAQPHGSDMRLETGDMRLSGDAKLGTDNNMRLNTDMRLGADTRFTSDMRLGTDMRLDMAKYT</sequence>
<dbReference type="SUPFAM" id="SSF57716">
    <property type="entry name" value="Glucocorticoid receptor-like (DNA-binding domain)"/>
    <property type="match status" value="1"/>
</dbReference>
<evidence type="ECO:0000259" key="13">
    <source>
        <dbReference type="PROSITE" id="PS50157"/>
    </source>
</evidence>
<keyword evidence="7" id="KW-0238">DNA-binding</keyword>
<evidence type="ECO:0000256" key="8">
    <source>
        <dbReference type="ARBA" id="ARBA00023163"/>
    </source>
</evidence>
<dbReference type="Gene3D" id="3.30.160.60">
    <property type="entry name" value="Classic Zinc Finger"/>
    <property type="match status" value="7"/>
</dbReference>
<dbReference type="OrthoDB" id="3437960at2759"/>
<dbReference type="Pfam" id="PF07776">
    <property type="entry name" value="zf-AD"/>
    <property type="match status" value="1"/>
</dbReference>
<dbReference type="SMART" id="SM00868">
    <property type="entry name" value="zf-AD"/>
    <property type="match status" value="1"/>
</dbReference>
<feature type="domain" description="C2H2-type" evidence="13">
    <location>
        <begin position="270"/>
        <end position="297"/>
    </location>
</feature>
<evidence type="ECO:0000313" key="15">
    <source>
        <dbReference type="EMBL" id="CAG9794131.1"/>
    </source>
</evidence>
<dbReference type="FunFam" id="3.30.160.60:FF:000671">
    <property type="entry name" value="Zinc finger protein 26"/>
    <property type="match status" value="1"/>
</dbReference>
<dbReference type="FunFam" id="3.30.160.60:FF:000204">
    <property type="entry name" value="Zinc finger protein 331"/>
    <property type="match status" value="1"/>
</dbReference>
<name>A0A9N9RB65_9NEOP</name>
<dbReference type="PROSITE" id="PS00028">
    <property type="entry name" value="ZINC_FINGER_C2H2_1"/>
    <property type="match status" value="9"/>
</dbReference>
<comment type="subcellular location">
    <subcellularLocation>
        <location evidence="1">Nucleus</location>
    </subcellularLocation>
</comment>
<dbReference type="InterPro" id="IPR050752">
    <property type="entry name" value="C2H2-ZF_domain"/>
</dbReference>
<feature type="binding site" evidence="11">
    <location>
        <position position="83"/>
    </location>
    <ligand>
        <name>Zn(2+)</name>
        <dbReference type="ChEBI" id="CHEBI:29105"/>
    </ligand>
</feature>
<dbReference type="InterPro" id="IPR013087">
    <property type="entry name" value="Znf_C2H2_type"/>
</dbReference>
<keyword evidence="8" id="KW-0804">Transcription</keyword>
<keyword evidence="5 11" id="KW-0862">Zinc</keyword>
<dbReference type="Proteomes" id="UP001153714">
    <property type="component" value="Chromosome 6"/>
</dbReference>
<dbReference type="FunFam" id="3.30.160.60:FF:001715">
    <property type="match status" value="1"/>
</dbReference>
<feature type="compositionally biased region" description="Low complexity" evidence="12">
    <location>
        <begin position="140"/>
        <end position="158"/>
    </location>
</feature>
<keyword evidence="4 10" id="KW-0863">Zinc-finger</keyword>
<dbReference type="PROSITE" id="PS50157">
    <property type="entry name" value="ZINC_FINGER_C2H2_2"/>
    <property type="match status" value="6"/>
</dbReference>
<evidence type="ECO:0000256" key="6">
    <source>
        <dbReference type="ARBA" id="ARBA00023015"/>
    </source>
</evidence>
<feature type="compositionally biased region" description="Polar residues" evidence="12">
    <location>
        <begin position="128"/>
        <end position="139"/>
    </location>
</feature>
<evidence type="ECO:0000256" key="9">
    <source>
        <dbReference type="ARBA" id="ARBA00023242"/>
    </source>
</evidence>
<dbReference type="PANTHER" id="PTHR24384">
    <property type="entry name" value="FINGER PUTATIVE TRANSCRIPTION FACTOR FAMILY-RELATED"/>
    <property type="match status" value="1"/>
</dbReference>
<reference evidence="15" key="2">
    <citation type="submission" date="2022-10" db="EMBL/GenBank/DDBJ databases">
        <authorList>
            <consortium name="ENA_rothamsted_submissions"/>
            <consortium name="culmorum"/>
            <person name="King R."/>
        </authorList>
    </citation>
    <scope>NUCLEOTIDE SEQUENCE</scope>
</reference>
<evidence type="ECO:0000256" key="12">
    <source>
        <dbReference type="SAM" id="MobiDB-lite"/>
    </source>
</evidence>
<feature type="binding site" evidence="11">
    <location>
        <position position="86"/>
    </location>
    <ligand>
        <name>Zn(2+)</name>
        <dbReference type="ChEBI" id="CHEBI:29105"/>
    </ligand>
</feature>
<evidence type="ECO:0000256" key="11">
    <source>
        <dbReference type="PROSITE-ProRule" id="PRU01263"/>
    </source>
</evidence>
<protein>
    <submittedName>
        <fullName evidence="15">Uncharacterized protein</fullName>
    </submittedName>
</protein>
<dbReference type="GO" id="GO:0000978">
    <property type="term" value="F:RNA polymerase II cis-regulatory region sequence-specific DNA binding"/>
    <property type="evidence" value="ECO:0007669"/>
    <property type="project" value="TreeGrafter"/>
</dbReference>
<dbReference type="AlphaFoldDB" id="A0A9N9RB65"/>
<dbReference type="PROSITE" id="PS51915">
    <property type="entry name" value="ZAD"/>
    <property type="match status" value="1"/>
</dbReference>
<organism evidence="15 16">
    <name type="scientific">Diatraea saccharalis</name>
    <name type="common">sugarcane borer</name>
    <dbReference type="NCBI Taxonomy" id="40085"/>
    <lineage>
        <taxon>Eukaryota</taxon>
        <taxon>Metazoa</taxon>
        <taxon>Ecdysozoa</taxon>
        <taxon>Arthropoda</taxon>
        <taxon>Hexapoda</taxon>
        <taxon>Insecta</taxon>
        <taxon>Pterygota</taxon>
        <taxon>Neoptera</taxon>
        <taxon>Endopterygota</taxon>
        <taxon>Lepidoptera</taxon>
        <taxon>Glossata</taxon>
        <taxon>Ditrysia</taxon>
        <taxon>Pyraloidea</taxon>
        <taxon>Crambidae</taxon>
        <taxon>Crambinae</taxon>
        <taxon>Diatraea</taxon>
    </lineage>
</organism>
<evidence type="ECO:0000256" key="7">
    <source>
        <dbReference type="ARBA" id="ARBA00023125"/>
    </source>
</evidence>
<evidence type="ECO:0000256" key="4">
    <source>
        <dbReference type="ARBA" id="ARBA00022771"/>
    </source>
</evidence>
<dbReference type="SUPFAM" id="SSF57667">
    <property type="entry name" value="beta-beta-alpha zinc fingers"/>
    <property type="match status" value="5"/>
</dbReference>
<dbReference type="InterPro" id="IPR012934">
    <property type="entry name" value="Znf_AD"/>
</dbReference>
<dbReference type="EMBL" id="OU893337">
    <property type="protein sequence ID" value="CAG9794131.1"/>
    <property type="molecule type" value="Genomic_DNA"/>
</dbReference>
<dbReference type="GO" id="GO:0005634">
    <property type="term" value="C:nucleus"/>
    <property type="evidence" value="ECO:0007669"/>
    <property type="project" value="UniProtKB-SubCell"/>
</dbReference>
<feature type="domain" description="C2H2-type" evidence="13">
    <location>
        <begin position="537"/>
        <end position="564"/>
    </location>
</feature>
<dbReference type="GO" id="GO:0000981">
    <property type="term" value="F:DNA-binding transcription factor activity, RNA polymerase II-specific"/>
    <property type="evidence" value="ECO:0007669"/>
    <property type="project" value="TreeGrafter"/>
</dbReference>
<feature type="domain" description="ZAD" evidence="14">
    <location>
        <begin position="31"/>
        <end position="110"/>
    </location>
</feature>
<feature type="domain" description="C2H2-type" evidence="13">
    <location>
        <begin position="620"/>
        <end position="647"/>
    </location>
</feature>
<keyword evidence="6" id="KW-0805">Transcription regulation</keyword>
<evidence type="ECO:0000256" key="3">
    <source>
        <dbReference type="ARBA" id="ARBA00022737"/>
    </source>
</evidence>
<feature type="region of interest" description="Disordered" evidence="12">
    <location>
        <begin position="118"/>
        <end position="158"/>
    </location>
</feature>
<dbReference type="GO" id="GO:0008270">
    <property type="term" value="F:zinc ion binding"/>
    <property type="evidence" value="ECO:0007669"/>
    <property type="project" value="UniProtKB-UniRule"/>
</dbReference>
<evidence type="ECO:0000256" key="2">
    <source>
        <dbReference type="ARBA" id="ARBA00022723"/>
    </source>
</evidence>
<accession>A0A9N9RB65</accession>